<evidence type="ECO:0000313" key="1">
    <source>
        <dbReference type="EMBL" id="GJE60058.1"/>
    </source>
</evidence>
<comment type="caution">
    <text evidence="1">The sequence shown here is derived from an EMBL/GenBank/DDBJ whole genome shotgun (WGS) entry which is preliminary data.</text>
</comment>
<accession>A0ABQ4TXU2</accession>
<dbReference type="EMBL" id="BPRB01000114">
    <property type="protein sequence ID" value="GJE60058.1"/>
    <property type="molecule type" value="Genomic_DNA"/>
</dbReference>
<proteinExistence type="predicted"/>
<organism evidence="1 2">
    <name type="scientific">Methylobacterium trifolii</name>
    <dbReference type="NCBI Taxonomy" id="1003092"/>
    <lineage>
        <taxon>Bacteria</taxon>
        <taxon>Pseudomonadati</taxon>
        <taxon>Pseudomonadota</taxon>
        <taxon>Alphaproteobacteria</taxon>
        <taxon>Hyphomicrobiales</taxon>
        <taxon>Methylobacteriaceae</taxon>
        <taxon>Methylobacterium</taxon>
    </lineage>
</organism>
<dbReference type="InterPro" id="IPR036393">
    <property type="entry name" value="AceGlu_kinase-like_sf"/>
</dbReference>
<protein>
    <recommendedName>
        <fullName evidence="3">Uridylate kinase</fullName>
    </recommendedName>
</protein>
<name>A0ABQ4TXU2_9HYPH</name>
<evidence type="ECO:0008006" key="3">
    <source>
        <dbReference type="Google" id="ProtNLM"/>
    </source>
</evidence>
<reference evidence="1" key="2">
    <citation type="submission" date="2021-08" db="EMBL/GenBank/DDBJ databases">
        <authorList>
            <person name="Tani A."/>
            <person name="Ola A."/>
            <person name="Ogura Y."/>
            <person name="Katsura K."/>
            <person name="Hayashi T."/>
        </authorList>
    </citation>
    <scope>NUCLEOTIDE SEQUENCE</scope>
    <source>
        <strain evidence="1">DSM 23632</strain>
    </source>
</reference>
<reference evidence="1" key="1">
    <citation type="journal article" date="2021" name="Front. Microbiol.">
        <title>Comprehensive Comparative Genomics and Phenotyping of Methylobacterium Species.</title>
        <authorList>
            <person name="Alessa O."/>
            <person name="Ogura Y."/>
            <person name="Fujitani Y."/>
            <person name="Takami H."/>
            <person name="Hayashi T."/>
            <person name="Sahin N."/>
            <person name="Tani A."/>
        </authorList>
    </citation>
    <scope>NUCLEOTIDE SEQUENCE</scope>
    <source>
        <strain evidence="1">DSM 23632</strain>
    </source>
</reference>
<dbReference type="SUPFAM" id="SSF53633">
    <property type="entry name" value="Carbamate kinase-like"/>
    <property type="match status" value="1"/>
</dbReference>
<gene>
    <name evidence="1" type="ORF">MPOCJGCO_2168</name>
</gene>
<keyword evidence="2" id="KW-1185">Reference proteome</keyword>
<evidence type="ECO:0000313" key="2">
    <source>
        <dbReference type="Proteomes" id="UP001055057"/>
    </source>
</evidence>
<dbReference type="Proteomes" id="UP001055057">
    <property type="component" value="Unassembled WGS sequence"/>
</dbReference>
<dbReference type="Gene3D" id="3.40.1160.10">
    <property type="entry name" value="Acetylglutamate kinase-like"/>
    <property type="match status" value="1"/>
</dbReference>
<sequence length="218" mass="22142">MIKLGGSLLAEPGRLRGWLAAIADGAHGPCLVVPGGGPFADAVREAQAALGFADSLAHRLALDAMGHMAEAFCGIEPRLYRSAGLSSPLRGRAEGGCGAGGVLAVPSEPPPPLTPPRKGEGKAIPVWDPAALREGRPDIPETWDVTSDSLALWLARETGAARCVLVKSADAPPGRSPAELARLGLVDAAFPAFAARFAGAIALWGPSGVVPLGERAAA</sequence>